<evidence type="ECO:0000256" key="4">
    <source>
        <dbReference type="ARBA" id="ARBA00022692"/>
    </source>
</evidence>
<evidence type="ECO:0000256" key="8">
    <source>
        <dbReference type="SAM" id="MobiDB-lite"/>
    </source>
</evidence>
<keyword evidence="4 7" id="KW-0812">Transmembrane</keyword>
<dbReference type="OrthoDB" id="76899at2759"/>
<sequence>MAASPTSRASYDGLQTPSVDPTKDAVAPTTSTWGTKLKNIYHGATGILIGAAIGIVIGYLLNRADPSAELVSWIGIPGNLFIRAIKCLVAPLVFSSLVVGMSDMLEAGKAGKIGWRTGLLYVFTSLMGSIQGVIWVLIFRPLFGNDSKPVTETVTEFALQCDKPGYFLSHVNDTITCAFDESYNSTASFSSSSVFVVTDINKSFATSAAEFLERTLSDAIQGQLYTMVPDNITAAFANSTLLSIIMFAIPFGVALSKLPKENANVSAFFREINLVFMNMIQWVVLCTPIAIVSLLASSISGQEDLGVLVSDVGVYVLCVLLCVFGHMYIFYPILIRIFVKTNPYSWLRKMLPAQIFAFGSASSMASLPVVMRVVESTNVVTRNLSRFVLSLGATIGMDGGAIMYPIAVVFMAESAGIGHIIGSVEYFLIILVSTIGAVGTGPVPASGIVMTMTTWSSVFPNVPLPSTFAFIVACDWLLDRFFTAVNVTCDAVVCRIVAEQVGETVELEERSNLVSVTDALAERRSEVKEALKEVEPKTEA</sequence>
<keyword evidence="3" id="KW-1003">Cell membrane</keyword>
<dbReference type="GO" id="GO:0015293">
    <property type="term" value="F:symporter activity"/>
    <property type="evidence" value="ECO:0007669"/>
    <property type="project" value="UniProtKB-UniRule"/>
</dbReference>
<feature type="transmembrane region" description="Helical" evidence="7">
    <location>
        <begin position="355"/>
        <end position="374"/>
    </location>
</feature>
<dbReference type="PANTHER" id="PTHR42865">
    <property type="entry name" value="PROTON/GLUTAMATE-ASPARTATE SYMPORTER"/>
    <property type="match status" value="1"/>
</dbReference>
<dbReference type="InterPro" id="IPR036458">
    <property type="entry name" value="Na:dicarbo_symporter_sf"/>
</dbReference>
<evidence type="ECO:0000313" key="9">
    <source>
        <dbReference type="EMBL" id="TMW64718.1"/>
    </source>
</evidence>
<dbReference type="PANTHER" id="PTHR42865:SF7">
    <property type="entry name" value="PROTON_GLUTAMATE-ASPARTATE SYMPORTER"/>
    <property type="match status" value="1"/>
</dbReference>
<dbReference type="SUPFAM" id="SSF118215">
    <property type="entry name" value="Proton glutamate symport protein"/>
    <property type="match status" value="1"/>
</dbReference>
<evidence type="ECO:0000256" key="5">
    <source>
        <dbReference type="ARBA" id="ARBA00022989"/>
    </source>
</evidence>
<feature type="transmembrane region" description="Helical" evidence="7">
    <location>
        <begin position="275"/>
        <end position="300"/>
    </location>
</feature>
<evidence type="ECO:0000256" key="2">
    <source>
        <dbReference type="ARBA" id="ARBA00022448"/>
    </source>
</evidence>
<comment type="subcellular location">
    <subcellularLocation>
        <location evidence="1">Cell membrane</location>
        <topology evidence="1">Multi-pass membrane protein</topology>
    </subcellularLocation>
    <subcellularLocation>
        <location evidence="7">Membrane</location>
        <topology evidence="7">Multi-pass membrane protein</topology>
    </subcellularLocation>
</comment>
<feature type="transmembrane region" description="Helical" evidence="7">
    <location>
        <begin position="312"/>
        <end position="334"/>
    </location>
</feature>
<feature type="compositionally biased region" description="Polar residues" evidence="8">
    <location>
        <begin position="1"/>
        <end position="19"/>
    </location>
</feature>
<dbReference type="InterPro" id="IPR001991">
    <property type="entry name" value="Na-dicarboxylate_symporter"/>
</dbReference>
<dbReference type="GO" id="GO:0005886">
    <property type="term" value="C:plasma membrane"/>
    <property type="evidence" value="ECO:0007669"/>
    <property type="project" value="UniProtKB-SubCell"/>
</dbReference>
<feature type="transmembrane region" description="Helical" evidence="7">
    <location>
        <begin position="119"/>
        <end position="139"/>
    </location>
</feature>
<dbReference type="Gene3D" id="1.10.3860.10">
    <property type="entry name" value="Sodium:dicarboxylate symporter"/>
    <property type="match status" value="1"/>
</dbReference>
<accession>A0A8K1CLV6</accession>
<dbReference type="Pfam" id="PF00375">
    <property type="entry name" value="SDF"/>
    <property type="match status" value="1"/>
</dbReference>
<keyword evidence="5 7" id="KW-1133">Transmembrane helix</keyword>
<reference evidence="9" key="1">
    <citation type="submission" date="2019-03" db="EMBL/GenBank/DDBJ databases">
        <title>Long read genome sequence of the mycoparasitic Pythium oligandrum ATCC 38472 isolated from sugarbeet rhizosphere.</title>
        <authorList>
            <person name="Gaulin E."/>
        </authorList>
    </citation>
    <scope>NUCLEOTIDE SEQUENCE</scope>
    <source>
        <strain evidence="9">ATCC 38472_TT</strain>
    </source>
</reference>
<evidence type="ECO:0000313" key="10">
    <source>
        <dbReference type="Proteomes" id="UP000794436"/>
    </source>
</evidence>
<feature type="region of interest" description="Disordered" evidence="8">
    <location>
        <begin position="1"/>
        <end position="27"/>
    </location>
</feature>
<keyword evidence="7" id="KW-0769">Symport</keyword>
<proteinExistence type="inferred from homology"/>
<keyword evidence="6 7" id="KW-0472">Membrane</keyword>
<comment type="similarity">
    <text evidence="7">Belongs to the dicarboxylate/amino acid:cation symporter (DAACS) (TC 2.A.23) family.</text>
</comment>
<keyword evidence="2 7" id="KW-0813">Transport</keyword>
<dbReference type="PRINTS" id="PR00173">
    <property type="entry name" value="EDTRNSPORT"/>
</dbReference>
<dbReference type="Proteomes" id="UP000794436">
    <property type="component" value="Unassembled WGS sequence"/>
</dbReference>
<evidence type="ECO:0000256" key="1">
    <source>
        <dbReference type="ARBA" id="ARBA00004651"/>
    </source>
</evidence>
<dbReference type="EMBL" id="SPLM01000039">
    <property type="protein sequence ID" value="TMW64718.1"/>
    <property type="molecule type" value="Genomic_DNA"/>
</dbReference>
<feature type="transmembrane region" description="Helical" evidence="7">
    <location>
        <begin position="40"/>
        <end position="60"/>
    </location>
</feature>
<feature type="transmembrane region" description="Helical" evidence="7">
    <location>
        <begin position="386"/>
        <end position="410"/>
    </location>
</feature>
<feature type="transmembrane region" description="Helical" evidence="7">
    <location>
        <begin position="232"/>
        <end position="255"/>
    </location>
</feature>
<protein>
    <recommendedName>
        <fullName evidence="7">Amino acid transporter</fullName>
    </recommendedName>
</protein>
<dbReference type="AlphaFoldDB" id="A0A8K1CLV6"/>
<evidence type="ECO:0000256" key="7">
    <source>
        <dbReference type="RuleBase" id="RU361216"/>
    </source>
</evidence>
<organism evidence="9 10">
    <name type="scientific">Pythium oligandrum</name>
    <name type="common">Mycoparasitic fungus</name>
    <dbReference type="NCBI Taxonomy" id="41045"/>
    <lineage>
        <taxon>Eukaryota</taxon>
        <taxon>Sar</taxon>
        <taxon>Stramenopiles</taxon>
        <taxon>Oomycota</taxon>
        <taxon>Peronosporomycetes</taxon>
        <taxon>Pythiales</taxon>
        <taxon>Pythiaceae</taxon>
        <taxon>Pythium</taxon>
    </lineage>
</organism>
<keyword evidence="10" id="KW-1185">Reference proteome</keyword>
<comment type="caution">
    <text evidence="9">The sequence shown here is derived from an EMBL/GenBank/DDBJ whole genome shotgun (WGS) entry which is preliminary data.</text>
</comment>
<feature type="transmembrane region" description="Helical" evidence="7">
    <location>
        <begin position="80"/>
        <end position="99"/>
    </location>
</feature>
<evidence type="ECO:0000256" key="3">
    <source>
        <dbReference type="ARBA" id="ARBA00022475"/>
    </source>
</evidence>
<name>A0A8K1CLV6_PYTOL</name>
<feature type="transmembrane region" description="Helical" evidence="7">
    <location>
        <begin position="417"/>
        <end position="438"/>
    </location>
</feature>
<feature type="transmembrane region" description="Helical" evidence="7">
    <location>
        <begin position="458"/>
        <end position="478"/>
    </location>
</feature>
<evidence type="ECO:0000256" key="6">
    <source>
        <dbReference type="ARBA" id="ARBA00023136"/>
    </source>
</evidence>
<gene>
    <name evidence="9" type="ORF">Poli38472_011598</name>
</gene>